<dbReference type="PANTHER" id="PTHR15711:SF62">
    <property type="entry name" value="GTPASE-ACTIVATING RAP_RAN-GAP DOMAIN-LIKE PROTEIN 3"/>
    <property type="match status" value="1"/>
</dbReference>
<evidence type="ECO:0000256" key="1">
    <source>
        <dbReference type="ARBA" id="ARBA00022468"/>
    </source>
</evidence>
<accession>A0A9P0KAA3</accession>
<feature type="domain" description="Rap-GAP" evidence="2">
    <location>
        <begin position="84"/>
        <end position="244"/>
    </location>
</feature>
<feature type="non-terminal residue" evidence="3">
    <location>
        <position position="244"/>
    </location>
</feature>
<dbReference type="SUPFAM" id="SSF111347">
    <property type="entry name" value="Rap/Ran-GAP"/>
    <property type="match status" value="1"/>
</dbReference>
<protein>
    <recommendedName>
        <fullName evidence="2">Rap-GAP domain-containing protein</fullName>
    </recommendedName>
</protein>
<dbReference type="Pfam" id="PF02145">
    <property type="entry name" value="Rap_GAP"/>
    <property type="match status" value="1"/>
</dbReference>
<dbReference type="OrthoDB" id="2499658at2759"/>
<name>A0A9P0KAA3_ACAOB</name>
<dbReference type="PANTHER" id="PTHR15711">
    <property type="entry name" value="RAP GTPASE-ACTIVATING PROTEIN"/>
    <property type="match status" value="1"/>
</dbReference>
<evidence type="ECO:0000313" key="4">
    <source>
        <dbReference type="Proteomes" id="UP001152888"/>
    </source>
</evidence>
<dbReference type="Gene3D" id="3.40.50.11210">
    <property type="entry name" value="Rap/Ran-GAP"/>
    <property type="match status" value="1"/>
</dbReference>
<dbReference type="InterPro" id="IPR035974">
    <property type="entry name" value="Rap/Ran-GAP_sf"/>
</dbReference>
<evidence type="ECO:0000313" key="3">
    <source>
        <dbReference type="EMBL" id="CAH1967349.1"/>
    </source>
</evidence>
<dbReference type="GO" id="GO:0051056">
    <property type="term" value="P:regulation of small GTPase mediated signal transduction"/>
    <property type="evidence" value="ECO:0007669"/>
    <property type="project" value="InterPro"/>
</dbReference>
<keyword evidence="4" id="KW-1185">Reference proteome</keyword>
<comment type="caution">
    <text evidence="3">The sequence shown here is derived from an EMBL/GenBank/DDBJ whole genome shotgun (WGS) entry which is preliminary data.</text>
</comment>
<proteinExistence type="predicted"/>
<dbReference type="InterPro" id="IPR050989">
    <property type="entry name" value="Rap1_Ran_GAP"/>
</dbReference>
<reference evidence="3" key="1">
    <citation type="submission" date="2022-03" db="EMBL/GenBank/DDBJ databases">
        <authorList>
            <person name="Sayadi A."/>
        </authorList>
    </citation>
    <scope>NUCLEOTIDE SEQUENCE</scope>
</reference>
<keyword evidence="1" id="KW-0343">GTPase activation</keyword>
<sequence>QNYVGLDNDKTPFFLSIVLNEDNSTCVPICRAILFKKTGAQKISLPIPQNKVLTVKQILSNFPNMDKVEKGPKEIFSPDIQKDLLLLEEQEGSVNFKFGVIYMKQGQTSDDEILSNEYGSYKFDQFLSLLGDKIKLKGWDKYRGGLDIKGDMTGKFSVYTIYEGHEIMFHVSTLLPYSRDNRQQVERKRHIGNDIVNIVYIETGESEQEQEAAHAQFNPTWIKSQFTRILYQKSKIVADEWSSE</sequence>
<dbReference type="GO" id="GO:0005096">
    <property type="term" value="F:GTPase activator activity"/>
    <property type="evidence" value="ECO:0007669"/>
    <property type="project" value="UniProtKB-KW"/>
</dbReference>
<dbReference type="EMBL" id="CAKOFQ010006743">
    <property type="protein sequence ID" value="CAH1967349.1"/>
    <property type="molecule type" value="Genomic_DNA"/>
</dbReference>
<dbReference type="InterPro" id="IPR000331">
    <property type="entry name" value="Rap/Ran_GAP_dom"/>
</dbReference>
<dbReference type="Proteomes" id="UP001152888">
    <property type="component" value="Unassembled WGS sequence"/>
</dbReference>
<evidence type="ECO:0000259" key="2">
    <source>
        <dbReference type="PROSITE" id="PS50085"/>
    </source>
</evidence>
<gene>
    <name evidence="3" type="ORF">ACAOBT_LOCUS7352</name>
</gene>
<organism evidence="3 4">
    <name type="scientific">Acanthoscelides obtectus</name>
    <name type="common">Bean weevil</name>
    <name type="synonym">Bruchus obtectus</name>
    <dbReference type="NCBI Taxonomy" id="200917"/>
    <lineage>
        <taxon>Eukaryota</taxon>
        <taxon>Metazoa</taxon>
        <taxon>Ecdysozoa</taxon>
        <taxon>Arthropoda</taxon>
        <taxon>Hexapoda</taxon>
        <taxon>Insecta</taxon>
        <taxon>Pterygota</taxon>
        <taxon>Neoptera</taxon>
        <taxon>Endopterygota</taxon>
        <taxon>Coleoptera</taxon>
        <taxon>Polyphaga</taxon>
        <taxon>Cucujiformia</taxon>
        <taxon>Chrysomeloidea</taxon>
        <taxon>Chrysomelidae</taxon>
        <taxon>Bruchinae</taxon>
        <taxon>Bruchini</taxon>
        <taxon>Acanthoscelides</taxon>
    </lineage>
</organism>
<dbReference type="AlphaFoldDB" id="A0A9P0KAA3"/>
<dbReference type="PROSITE" id="PS50085">
    <property type="entry name" value="RAPGAP"/>
    <property type="match status" value="1"/>
</dbReference>